<evidence type="ECO:0000256" key="1">
    <source>
        <dbReference type="SAM" id="MobiDB-lite"/>
    </source>
</evidence>
<organism evidence="2 3">
    <name type="scientific">Steinernema glaseri</name>
    <dbReference type="NCBI Taxonomy" id="37863"/>
    <lineage>
        <taxon>Eukaryota</taxon>
        <taxon>Metazoa</taxon>
        <taxon>Ecdysozoa</taxon>
        <taxon>Nematoda</taxon>
        <taxon>Chromadorea</taxon>
        <taxon>Rhabditida</taxon>
        <taxon>Tylenchina</taxon>
        <taxon>Panagrolaimomorpha</taxon>
        <taxon>Strongyloidoidea</taxon>
        <taxon>Steinernematidae</taxon>
        <taxon>Steinernema</taxon>
    </lineage>
</organism>
<protein>
    <submittedName>
        <fullName evidence="3">Uncharacterized protein</fullName>
    </submittedName>
</protein>
<proteinExistence type="predicted"/>
<dbReference type="Proteomes" id="UP000095287">
    <property type="component" value="Unplaced"/>
</dbReference>
<dbReference type="WBParaSite" id="L893_g1354.t1">
    <property type="protein sequence ID" value="L893_g1354.t1"/>
    <property type="gene ID" value="L893_g1354"/>
</dbReference>
<dbReference type="AlphaFoldDB" id="A0A1I7Y8F9"/>
<name>A0A1I7Y8F9_9BILA</name>
<sequence length="131" mass="14712">MNVLIATERTSSRIVAESAISPPQRHIVVIGGCCGPSGSGRRLPDVPGGNKPIEKNHTDYKYTSEGRTFAYDHATLNIRELVRSRKSNAEYTRTRQISQVKRTRTRQISQVKQRRAWSVLGSETAWESQVS</sequence>
<evidence type="ECO:0000313" key="3">
    <source>
        <dbReference type="WBParaSite" id="L893_g1354.t1"/>
    </source>
</evidence>
<accession>A0A1I7Y8F9</accession>
<feature type="region of interest" description="Disordered" evidence="1">
    <location>
        <begin position="38"/>
        <end position="57"/>
    </location>
</feature>
<evidence type="ECO:0000313" key="2">
    <source>
        <dbReference type="Proteomes" id="UP000095287"/>
    </source>
</evidence>
<keyword evidence="2" id="KW-1185">Reference proteome</keyword>
<reference evidence="3" key="1">
    <citation type="submission" date="2016-11" db="UniProtKB">
        <authorList>
            <consortium name="WormBaseParasite"/>
        </authorList>
    </citation>
    <scope>IDENTIFICATION</scope>
</reference>